<dbReference type="Gene3D" id="3.30.450.20">
    <property type="entry name" value="PAS domain"/>
    <property type="match status" value="1"/>
</dbReference>
<dbReference type="EMBL" id="VSSQ01000035">
    <property type="protein sequence ID" value="MPL67022.1"/>
    <property type="molecule type" value="Genomic_DNA"/>
</dbReference>
<evidence type="ECO:0000313" key="6">
    <source>
        <dbReference type="EMBL" id="MPL67022.1"/>
    </source>
</evidence>
<protein>
    <submittedName>
        <fullName evidence="6">Sensor histidine kinase DcuS</fullName>
        <ecNumber evidence="6">2.7.13.3</ecNumber>
    </submittedName>
</protein>
<keyword evidence="4" id="KW-0812">Transmembrane</keyword>
<dbReference type="Gene3D" id="3.30.565.10">
    <property type="entry name" value="Histidine kinase-like ATPase, C-terminal domain"/>
    <property type="match status" value="1"/>
</dbReference>
<dbReference type="InterPro" id="IPR039506">
    <property type="entry name" value="SPOB_a"/>
</dbReference>
<dbReference type="AlphaFoldDB" id="A0A644TL20"/>
<dbReference type="InterPro" id="IPR016120">
    <property type="entry name" value="Sig_transdc_His_kin_SpoOB"/>
</dbReference>
<dbReference type="InterPro" id="IPR003594">
    <property type="entry name" value="HATPase_dom"/>
</dbReference>
<dbReference type="InterPro" id="IPR005467">
    <property type="entry name" value="His_kinase_dom"/>
</dbReference>
<dbReference type="SMART" id="SM00387">
    <property type="entry name" value="HATPase_c"/>
    <property type="match status" value="1"/>
</dbReference>
<evidence type="ECO:0000256" key="4">
    <source>
        <dbReference type="SAM" id="Phobius"/>
    </source>
</evidence>
<evidence type="ECO:0000256" key="3">
    <source>
        <dbReference type="ARBA" id="ARBA00022777"/>
    </source>
</evidence>
<reference evidence="6" key="1">
    <citation type="submission" date="2019-08" db="EMBL/GenBank/DDBJ databases">
        <authorList>
            <person name="Kucharzyk K."/>
            <person name="Murdoch R.W."/>
            <person name="Higgins S."/>
            <person name="Loffler F."/>
        </authorList>
    </citation>
    <scope>NUCLEOTIDE SEQUENCE</scope>
</reference>
<organism evidence="6">
    <name type="scientific">bioreactor metagenome</name>
    <dbReference type="NCBI Taxonomy" id="1076179"/>
    <lineage>
        <taxon>unclassified sequences</taxon>
        <taxon>metagenomes</taxon>
        <taxon>ecological metagenomes</taxon>
    </lineage>
</organism>
<dbReference type="EC" id="2.7.13.3" evidence="6"/>
<dbReference type="PANTHER" id="PTHR43547">
    <property type="entry name" value="TWO-COMPONENT HISTIDINE KINASE"/>
    <property type="match status" value="1"/>
</dbReference>
<dbReference type="InterPro" id="IPR004358">
    <property type="entry name" value="Sig_transdc_His_kin-like_C"/>
</dbReference>
<comment type="caution">
    <text evidence="6">The sequence shown here is derived from an EMBL/GenBank/DDBJ whole genome shotgun (WGS) entry which is preliminary data.</text>
</comment>
<dbReference type="Pfam" id="PF14689">
    <property type="entry name" value="SPOB_a"/>
    <property type="match status" value="1"/>
</dbReference>
<dbReference type="PROSITE" id="PS50109">
    <property type="entry name" value="HIS_KIN"/>
    <property type="match status" value="1"/>
</dbReference>
<keyword evidence="2 6" id="KW-0808">Transferase</keyword>
<feature type="domain" description="Histidine kinase" evidence="5">
    <location>
        <begin position="321"/>
        <end position="536"/>
    </location>
</feature>
<evidence type="ECO:0000259" key="5">
    <source>
        <dbReference type="PROSITE" id="PS50109"/>
    </source>
</evidence>
<gene>
    <name evidence="6" type="primary">dcuS_4</name>
    <name evidence="6" type="ORF">SDC9_12712</name>
</gene>
<evidence type="ECO:0000256" key="1">
    <source>
        <dbReference type="ARBA" id="ARBA00022553"/>
    </source>
</evidence>
<keyword evidence="3 6" id="KW-0418">Kinase</keyword>
<dbReference type="SUPFAM" id="SSF55890">
    <property type="entry name" value="Sporulation response regulatory protein Spo0B"/>
    <property type="match status" value="1"/>
</dbReference>
<dbReference type="PRINTS" id="PR00344">
    <property type="entry name" value="BCTRLSENSOR"/>
</dbReference>
<dbReference type="Gene3D" id="1.10.287.130">
    <property type="match status" value="1"/>
</dbReference>
<name>A0A644TL20_9ZZZZ</name>
<dbReference type="PANTHER" id="PTHR43547:SF10">
    <property type="entry name" value="SENSOR HISTIDINE KINASE DCUS"/>
    <property type="match status" value="1"/>
</dbReference>
<dbReference type="InterPro" id="IPR036890">
    <property type="entry name" value="HATPase_C_sf"/>
</dbReference>
<evidence type="ECO:0000256" key="2">
    <source>
        <dbReference type="ARBA" id="ARBA00022679"/>
    </source>
</evidence>
<dbReference type="Pfam" id="PF02518">
    <property type="entry name" value="HATPase_c"/>
    <property type="match status" value="1"/>
</dbReference>
<keyword evidence="4" id="KW-0472">Membrane</keyword>
<dbReference type="SUPFAM" id="SSF55874">
    <property type="entry name" value="ATPase domain of HSP90 chaperone/DNA topoisomerase II/histidine kinase"/>
    <property type="match status" value="1"/>
</dbReference>
<sequence length="540" mass="58747">MSYQNMQKHIFKGMKLYQAIVLLIIIVMGIALITNATLIRKQMGSIVNLRLGMNATRISTTIANSSEIAEALTKVPVDESAIIKLVSKISNATNASIVIFDAKGKLTAVYNPTNESLLETTSASQGQIGIMQGLPNNIFKKDDVKNIYDSNGNIVGYVIVGFPEDLVSKLSRDAVDIIVISSVLALALGIIGALLLARSVKNTLYGYEPIEIANLLQERNTLLDTVKEGVFAVDKNCNIYLINISGLLILEKAGVDDLTNWHEKPFAVVADDSEVKKVLKSGKALNNIDFDIHGLKTVGDIIPITIGGTLTGAIVSVNERTAIKEMAEQLTGVTNYADALRAQTHEFMNKMHVINGLLATDNLTELKKYVQQISSSDEVNMEYITSRIKDPLLSGFLIGKKSRANELQLDFSLSEESFFPADLSKIIAVNDIILIIGNLLENSFEALRFLDKERIVNLAILTYEDELIITVENNGPAISSDVLAKIFKKGYTTKGSGHGVGLFLVKEKLATIGGKISVESDILDGTIFTVEIPIKEGAKT</sequence>
<proteinExistence type="predicted"/>
<dbReference type="GO" id="GO:0000155">
    <property type="term" value="F:phosphorelay sensor kinase activity"/>
    <property type="evidence" value="ECO:0007669"/>
    <property type="project" value="InterPro"/>
</dbReference>
<keyword evidence="1" id="KW-0597">Phosphoprotein</keyword>
<accession>A0A644TL20</accession>
<feature type="transmembrane region" description="Helical" evidence="4">
    <location>
        <begin position="16"/>
        <end position="39"/>
    </location>
</feature>
<keyword evidence="4" id="KW-1133">Transmembrane helix</keyword>
<feature type="transmembrane region" description="Helical" evidence="4">
    <location>
        <begin position="177"/>
        <end position="197"/>
    </location>
</feature>